<reference evidence="1 3" key="1">
    <citation type="submission" date="2015-12" db="EMBL/GenBank/DDBJ databases">
        <title>Intraspecies pangenome expansion in the marine bacterium Alteromonas.</title>
        <authorList>
            <person name="Lopez-Perez M."/>
            <person name="Rodriguez-Valera F."/>
        </authorList>
    </citation>
    <scope>NUCLEOTIDE SEQUENCE [LARGE SCALE GENOMIC DNA]</scope>
    <source>
        <strain evidence="1 3">LMG 21861</strain>
    </source>
</reference>
<gene>
    <name evidence="1" type="ORF">AVL57_11145</name>
    <name evidence="2" type="ORF">Q4527_17080</name>
</gene>
<sequence length="328" mass="37384">MNINLKINAVERISSEGEHCAFTDLIENPFDNSRKSLLTCYRRGVNHISPDGVVIVCKVNVNSGAKTYQRLTLPSWDLRDPKFCFDGRKLIISAYAKHKDVNTGVITTKMVSYFSTTGESWSTPHFFGHSGWWLWRITWNKGKAYGFAYNRKNQRIDLFEGNPLKQLYLQKKGAMSFEKHKFGYPNESHIVFDDADKATAIVRRDADSFSAKLGFSLPPYTNWTWHDLEQYVGGPVMLSLSENTYVVAGRNWDGKNLTTAIWLLSSTDYSLKLLITLPSKGDNSYPGLVWQHDTLYVSYYSDHIDNKTRVYLATLSGMNALLDEVEQG</sequence>
<dbReference type="AlphaFoldDB" id="A0AAW7Z6E8"/>
<dbReference type="EMBL" id="JAUOQI010000015">
    <property type="protein sequence ID" value="MDO6579119.1"/>
    <property type="molecule type" value="Genomic_DNA"/>
</dbReference>
<dbReference type="Proteomes" id="UP001170717">
    <property type="component" value="Unassembled WGS sequence"/>
</dbReference>
<evidence type="ECO:0000313" key="2">
    <source>
        <dbReference type="EMBL" id="MDO6579119.1"/>
    </source>
</evidence>
<dbReference type="Proteomes" id="UP000056750">
    <property type="component" value="Chromosome"/>
</dbReference>
<organism evidence="2 4">
    <name type="scientific">Alteromonas stellipolaris</name>
    <dbReference type="NCBI Taxonomy" id="233316"/>
    <lineage>
        <taxon>Bacteria</taxon>
        <taxon>Pseudomonadati</taxon>
        <taxon>Pseudomonadota</taxon>
        <taxon>Gammaproteobacteria</taxon>
        <taxon>Alteromonadales</taxon>
        <taxon>Alteromonadaceae</taxon>
        <taxon>Alteromonas/Salinimonas group</taxon>
        <taxon>Alteromonas</taxon>
    </lineage>
</organism>
<dbReference type="KEGG" id="asq:AVL57_11145"/>
<dbReference type="RefSeq" id="WP_057793364.1">
    <property type="nucleotide sequence ID" value="NZ_CAXIBE010000046.1"/>
</dbReference>
<evidence type="ECO:0008006" key="5">
    <source>
        <dbReference type="Google" id="ProtNLM"/>
    </source>
</evidence>
<dbReference type="InterPro" id="IPR011047">
    <property type="entry name" value="Quinoprotein_ADH-like_sf"/>
</dbReference>
<evidence type="ECO:0000313" key="3">
    <source>
        <dbReference type="Proteomes" id="UP000056750"/>
    </source>
</evidence>
<dbReference type="SUPFAM" id="SSF50998">
    <property type="entry name" value="Quinoprotein alcohol dehydrogenase-like"/>
    <property type="match status" value="1"/>
</dbReference>
<dbReference type="EMBL" id="CP013926">
    <property type="protein sequence ID" value="AMJ74472.1"/>
    <property type="molecule type" value="Genomic_DNA"/>
</dbReference>
<proteinExistence type="predicted"/>
<accession>A0AAW7Z6E8</accession>
<keyword evidence="3" id="KW-1185">Reference proteome</keyword>
<evidence type="ECO:0000313" key="4">
    <source>
        <dbReference type="Proteomes" id="UP001170717"/>
    </source>
</evidence>
<protein>
    <recommendedName>
        <fullName evidence="5">Exo-alpha-sialidase</fullName>
    </recommendedName>
</protein>
<reference evidence="2" key="2">
    <citation type="submission" date="2023-07" db="EMBL/GenBank/DDBJ databases">
        <title>Genome content predicts the carbon catabolic preferences of heterotrophic bacteria.</title>
        <authorList>
            <person name="Gralka M."/>
        </authorList>
    </citation>
    <scope>NUCLEOTIDE SEQUENCE</scope>
    <source>
        <strain evidence="2">F2M12</strain>
    </source>
</reference>
<name>A0AAW7Z6E8_9ALTE</name>
<evidence type="ECO:0000313" key="1">
    <source>
        <dbReference type="EMBL" id="AMJ74472.1"/>
    </source>
</evidence>